<feature type="region of interest" description="Disordered" evidence="1">
    <location>
        <begin position="237"/>
        <end position="284"/>
    </location>
</feature>
<gene>
    <name evidence="2" type="ORF">MS3_00562</name>
</gene>
<proteinExistence type="predicted"/>
<protein>
    <submittedName>
        <fullName evidence="2">Uncharacterized protein</fullName>
    </submittedName>
</protein>
<dbReference type="EMBL" id="KL250503">
    <property type="protein sequence ID" value="KGB32429.1"/>
    <property type="molecule type" value="Genomic_DNA"/>
</dbReference>
<name>A0A094ZHT4_SCHHA</name>
<reference evidence="2" key="1">
    <citation type="journal article" date="2012" name="Nat. Genet.">
        <title>Whole-genome sequence of Schistosoma haematobium.</title>
        <authorList>
            <person name="Young N.D."/>
            <person name="Jex A.R."/>
            <person name="Li B."/>
            <person name="Liu S."/>
            <person name="Yang L."/>
            <person name="Xiong Z."/>
            <person name="Li Y."/>
            <person name="Cantacessi C."/>
            <person name="Hall R.S."/>
            <person name="Xu X."/>
            <person name="Chen F."/>
            <person name="Wu X."/>
            <person name="Zerlotini A."/>
            <person name="Oliveira G."/>
            <person name="Hofmann A."/>
            <person name="Zhang G."/>
            <person name="Fang X."/>
            <person name="Kang Y."/>
            <person name="Campbell B.E."/>
            <person name="Loukas A."/>
            <person name="Ranganathan S."/>
            <person name="Rollinson D."/>
            <person name="Rinaldi G."/>
            <person name="Brindley P.J."/>
            <person name="Yang H."/>
            <person name="Wang J."/>
            <person name="Wang J."/>
            <person name="Gasser R.B."/>
        </authorList>
    </citation>
    <scope>NUCLEOTIDE SEQUENCE [LARGE SCALE GENOMIC DNA]</scope>
</reference>
<dbReference type="AlphaFoldDB" id="A0A094ZHT4"/>
<evidence type="ECO:0000313" key="2">
    <source>
        <dbReference type="EMBL" id="KGB32429.1"/>
    </source>
</evidence>
<sequence>MNCRIVEGMICTAIDSEVNCPCDECKKRHFSNGISFFFLKNKFWVETVSEEVLFLRLKTLNPQFEFQRDTLRHTIRDCFDFGKVVADIQVCTDICSVSFQYTFGESVINWTSDAVVPVSSVLHYHVVLPLSFALESLCKKQDLLNNKLLALNHHTNRLHEKLMLPMGEDMKKEDVDLDFSYSYNFSTGLLSSSSTQHLFCEASKHLFTSKSILQYCWLINLVQNICVSPIQQKQPTRGIISSNSNTKDVQETEEKRRNELQKKLADKLGKSKSKELKKHGIFRK</sequence>
<feature type="compositionally biased region" description="Polar residues" evidence="1">
    <location>
        <begin position="237"/>
        <end position="247"/>
    </location>
</feature>
<organism evidence="2">
    <name type="scientific">Schistosoma haematobium</name>
    <name type="common">Blood fluke</name>
    <dbReference type="NCBI Taxonomy" id="6185"/>
    <lineage>
        <taxon>Eukaryota</taxon>
        <taxon>Metazoa</taxon>
        <taxon>Spiralia</taxon>
        <taxon>Lophotrochozoa</taxon>
        <taxon>Platyhelminthes</taxon>
        <taxon>Trematoda</taxon>
        <taxon>Digenea</taxon>
        <taxon>Strigeidida</taxon>
        <taxon>Schistosomatoidea</taxon>
        <taxon>Schistosomatidae</taxon>
        <taxon>Schistosoma</taxon>
    </lineage>
</organism>
<feature type="compositionally biased region" description="Basic residues" evidence="1">
    <location>
        <begin position="275"/>
        <end position="284"/>
    </location>
</feature>
<accession>A0A094ZHT4</accession>
<feature type="compositionally biased region" description="Basic and acidic residues" evidence="1">
    <location>
        <begin position="248"/>
        <end position="274"/>
    </location>
</feature>
<evidence type="ECO:0000256" key="1">
    <source>
        <dbReference type="SAM" id="MobiDB-lite"/>
    </source>
</evidence>